<accession>A0A7J7HZ16</accession>
<evidence type="ECO:0000259" key="2">
    <source>
        <dbReference type="Pfam" id="PF07887"/>
    </source>
</evidence>
<keyword evidence="4" id="KW-1185">Reference proteome</keyword>
<dbReference type="AlphaFoldDB" id="A0A7J7HZ16"/>
<feature type="domain" description="Calmodulin binding protein-like N-terminal" evidence="2">
    <location>
        <begin position="63"/>
        <end position="167"/>
    </location>
</feature>
<dbReference type="Pfam" id="PF07887">
    <property type="entry name" value="Calmodulin_bind"/>
    <property type="match status" value="1"/>
</dbReference>
<evidence type="ECO:0000313" key="3">
    <source>
        <dbReference type="EMBL" id="KAF5957909.1"/>
    </source>
</evidence>
<dbReference type="GO" id="GO:0080142">
    <property type="term" value="P:regulation of salicylic acid biosynthetic process"/>
    <property type="evidence" value="ECO:0007669"/>
    <property type="project" value="TreeGrafter"/>
</dbReference>
<feature type="compositionally biased region" description="Basic and acidic residues" evidence="1">
    <location>
        <begin position="1"/>
        <end position="18"/>
    </location>
</feature>
<gene>
    <name evidence="3" type="ORF">HYC85_005134</name>
</gene>
<reference evidence="4" key="1">
    <citation type="journal article" date="2020" name="Nat. Commun.">
        <title>Genome assembly of wild tea tree DASZ reveals pedigree and selection history of tea varieties.</title>
        <authorList>
            <person name="Zhang W."/>
            <person name="Zhang Y."/>
            <person name="Qiu H."/>
            <person name="Guo Y."/>
            <person name="Wan H."/>
            <person name="Zhang X."/>
            <person name="Scossa F."/>
            <person name="Alseekh S."/>
            <person name="Zhang Q."/>
            <person name="Wang P."/>
            <person name="Xu L."/>
            <person name="Schmidt M.H."/>
            <person name="Jia X."/>
            <person name="Li D."/>
            <person name="Zhu A."/>
            <person name="Guo F."/>
            <person name="Chen W."/>
            <person name="Ni D."/>
            <person name="Usadel B."/>
            <person name="Fernie A.R."/>
            <person name="Wen W."/>
        </authorList>
    </citation>
    <scope>NUCLEOTIDE SEQUENCE [LARGE SCALE GENOMIC DNA]</scope>
    <source>
        <strain evidence="4">cv. G240</strain>
    </source>
</reference>
<comment type="caution">
    <text evidence="3">The sequence shown here is derived from an EMBL/GenBank/DDBJ whole genome shotgun (WGS) entry which is preliminary data.</text>
</comment>
<evidence type="ECO:0000313" key="4">
    <source>
        <dbReference type="Proteomes" id="UP000593564"/>
    </source>
</evidence>
<dbReference type="PANTHER" id="PTHR31713">
    <property type="entry name" value="OS02G0177800 PROTEIN"/>
    <property type="match status" value="1"/>
</dbReference>
<sequence>MSSKRFFDESKTDPDHPNGKKIRPTPSLSSKIGEVVVGNFLDNFCSVLEPMLRRVFIEDIRLSHPTKVEIVVLDGDFPPKDHNMWTSEEFDKKVKRERTGKRPLLAGDVLVTMRDGVAHVREIEFTDNSSWTRGRKFRLGARVVQRSNQGAVRVREAMTEPFVVKDHRGECKFLLISVW</sequence>
<protein>
    <recommendedName>
        <fullName evidence="2">Calmodulin binding protein-like N-terminal domain-containing protein</fullName>
    </recommendedName>
</protein>
<dbReference type="GO" id="GO:0005634">
    <property type="term" value="C:nucleus"/>
    <property type="evidence" value="ECO:0007669"/>
    <property type="project" value="TreeGrafter"/>
</dbReference>
<dbReference type="InterPro" id="IPR012416">
    <property type="entry name" value="CBP60"/>
</dbReference>
<dbReference type="PANTHER" id="PTHR31713:SF42">
    <property type="entry name" value="PROTEIN SAR DEFICIENT 1"/>
    <property type="match status" value="1"/>
</dbReference>
<dbReference type="GO" id="GO:0003700">
    <property type="term" value="F:DNA-binding transcription factor activity"/>
    <property type="evidence" value="ECO:0007669"/>
    <property type="project" value="TreeGrafter"/>
</dbReference>
<dbReference type="Proteomes" id="UP000593564">
    <property type="component" value="Unassembled WGS sequence"/>
</dbReference>
<proteinExistence type="predicted"/>
<organism evidence="3 4">
    <name type="scientific">Camellia sinensis</name>
    <name type="common">Tea plant</name>
    <name type="synonym">Thea sinensis</name>
    <dbReference type="NCBI Taxonomy" id="4442"/>
    <lineage>
        <taxon>Eukaryota</taxon>
        <taxon>Viridiplantae</taxon>
        <taxon>Streptophyta</taxon>
        <taxon>Embryophyta</taxon>
        <taxon>Tracheophyta</taxon>
        <taxon>Spermatophyta</taxon>
        <taxon>Magnoliopsida</taxon>
        <taxon>eudicotyledons</taxon>
        <taxon>Gunneridae</taxon>
        <taxon>Pentapetalae</taxon>
        <taxon>asterids</taxon>
        <taxon>Ericales</taxon>
        <taxon>Theaceae</taxon>
        <taxon>Camellia</taxon>
    </lineage>
</organism>
<name>A0A7J7HZ16_CAMSI</name>
<reference evidence="3 4" key="2">
    <citation type="submission" date="2020-07" db="EMBL/GenBank/DDBJ databases">
        <title>Genome assembly of wild tea tree DASZ reveals pedigree and selection history of tea varieties.</title>
        <authorList>
            <person name="Zhang W."/>
        </authorList>
    </citation>
    <scope>NUCLEOTIDE SEQUENCE [LARGE SCALE GENOMIC DNA]</scope>
    <source>
        <strain evidence="4">cv. G240</strain>
        <tissue evidence="3">Leaf</tissue>
    </source>
</reference>
<evidence type="ECO:0000256" key="1">
    <source>
        <dbReference type="SAM" id="MobiDB-lite"/>
    </source>
</evidence>
<dbReference type="GO" id="GO:0005516">
    <property type="term" value="F:calmodulin binding"/>
    <property type="evidence" value="ECO:0007669"/>
    <property type="project" value="InterPro"/>
</dbReference>
<dbReference type="InterPro" id="IPR046831">
    <property type="entry name" value="Calmodulin_bind_N"/>
</dbReference>
<feature type="region of interest" description="Disordered" evidence="1">
    <location>
        <begin position="1"/>
        <end position="27"/>
    </location>
</feature>
<dbReference type="GO" id="GO:0043565">
    <property type="term" value="F:sequence-specific DNA binding"/>
    <property type="evidence" value="ECO:0007669"/>
    <property type="project" value="TreeGrafter"/>
</dbReference>
<dbReference type="EMBL" id="JACBKZ010000002">
    <property type="protein sequence ID" value="KAF5957909.1"/>
    <property type="molecule type" value="Genomic_DNA"/>
</dbReference>